<dbReference type="Proteomes" id="UP000503640">
    <property type="component" value="Unassembled WGS sequence"/>
</dbReference>
<evidence type="ECO:0000313" key="2">
    <source>
        <dbReference type="Proteomes" id="UP000503640"/>
    </source>
</evidence>
<comment type="caution">
    <text evidence="1">The sequence shown here is derived from an EMBL/GenBank/DDBJ whole genome shotgun (WGS) entry which is preliminary data.</text>
</comment>
<dbReference type="PROSITE" id="PS51257">
    <property type="entry name" value="PROKAR_LIPOPROTEIN"/>
    <property type="match status" value="1"/>
</dbReference>
<evidence type="ECO:0000313" key="1">
    <source>
        <dbReference type="EMBL" id="GEJ59366.1"/>
    </source>
</evidence>
<dbReference type="EMBL" id="BJTG01000013">
    <property type="protein sequence ID" value="GEJ59366.1"/>
    <property type="molecule type" value="Genomic_DNA"/>
</dbReference>
<organism evidence="1 2">
    <name type="scientific">Anaeromyxobacter diazotrophicus</name>
    <dbReference type="NCBI Taxonomy" id="2590199"/>
    <lineage>
        <taxon>Bacteria</taxon>
        <taxon>Pseudomonadati</taxon>
        <taxon>Myxococcota</taxon>
        <taxon>Myxococcia</taxon>
        <taxon>Myxococcales</taxon>
        <taxon>Cystobacterineae</taxon>
        <taxon>Anaeromyxobacteraceae</taxon>
        <taxon>Anaeromyxobacter</taxon>
    </lineage>
</organism>
<sequence length="158" mass="16417">MRTRPFVAAAASALLLSGCVTHRTTTRTWDDGYGQEWSRPGHVESVRETVQRDEGNPAGGAVAGALIGGLLGSALGGHTSYDRWGTGHYHGSAAGALVGAVGGAAVGAAASQGSAERRWYELFVRFDDGGLDRYVYEGYPPFQVGQPVVAGPRGLAPM</sequence>
<dbReference type="AlphaFoldDB" id="A0A7I9VSD4"/>
<evidence type="ECO:0008006" key="3">
    <source>
        <dbReference type="Google" id="ProtNLM"/>
    </source>
</evidence>
<proteinExistence type="predicted"/>
<reference evidence="2" key="1">
    <citation type="journal article" date="2020" name="Appl. Environ. Microbiol.">
        <title>Diazotrophic Anaeromyxobacter Isolates from Soils.</title>
        <authorList>
            <person name="Masuda Y."/>
            <person name="Yamanaka H."/>
            <person name="Xu Z.X."/>
            <person name="Shiratori Y."/>
            <person name="Aono T."/>
            <person name="Amachi S."/>
            <person name="Senoo K."/>
            <person name="Itoh H."/>
        </authorList>
    </citation>
    <scope>NUCLEOTIDE SEQUENCE [LARGE SCALE GENOMIC DNA]</scope>
    <source>
        <strain evidence="2">R267</strain>
    </source>
</reference>
<name>A0A7I9VSD4_9BACT</name>
<dbReference type="RefSeq" id="WP_176068786.1">
    <property type="nucleotide sequence ID" value="NZ_BJTG01000013.1"/>
</dbReference>
<keyword evidence="2" id="KW-1185">Reference proteome</keyword>
<protein>
    <recommendedName>
        <fullName evidence="3">Glycine zipper 2TM domain-containing protein</fullName>
    </recommendedName>
</protein>
<accession>A0A7I9VSD4</accession>
<gene>
    <name evidence="1" type="ORF">AMYX_41070</name>
</gene>